<dbReference type="EMBL" id="LCFD01000026">
    <property type="protein sequence ID" value="KKS84669.1"/>
    <property type="molecule type" value="Genomic_DNA"/>
</dbReference>
<proteinExistence type="predicted"/>
<gene>
    <name evidence="1" type="ORF">UV61_C0026G0002</name>
</gene>
<organism evidence="1 2">
    <name type="scientific">Candidatus Gottesmanbacteria bacterium GW2011_GWB1_43_11</name>
    <dbReference type="NCBI Taxonomy" id="1618446"/>
    <lineage>
        <taxon>Bacteria</taxon>
        <taxon>Candidatus Gottesmaniibacteriota</taxon>
    </lineage>
</organism>
<comment type="caution">
    <text evidence="1">The sequence shown here is derived from an EMBL/GenBank/DDBJ whole genome shotgun (WGS) entry which is preliminary data.</text>
</comment>
<reference evidence="1 2" key="1">
    <citation type="journal article" date="2015" name="Nature">
        <title>rRNA introns, odd ribosomes, and small enigmatic genomes across a large radiation of phyla.</title>
        <authorList>
            <person name="Brown C.T."/>
            <person name="Hug L.A."/>
            <person name="Thomas B.C."/>
            <person name="Sharon I."/>
            <person name="Castelle C.J."/>
            <person name="Singh A."/>
            <person name="Wilkins M.J."/>
            <person name="Williams K.H."/>
            <person name="Banfield J.F."/>
        </authorList>
    </citation>
    <scope>NUCLEOTIDE SEQUENCE [LARGE SCALE GENOMIC DNA]</scope>
</reference>
<protein>
    <submittedName>
        <fullName evidence="1">Uncharacterized protein</fullName>
    </submittedName>
</protein>
<name>A0A0G1CGT6_9BACT</name>
<sequence length="70" mass="7455">MAVENKPSITNGLARLDIRAQTILGGDTVPPVESAGIPVVRDVGRPPAPRKASGDRAIPDWMRLGDNYGF</sequence>
<dbReference type="Proteomes" id="UP000034050">
    <property type="component" value="Unassembled WGS sequence"/>
</dbReference>
<dbReference type="AlphaFoldDB" id="A0A0G1CGT6"/>
<accession>A0A0G1CGT6</accession>
<evidence type="ECO:0000313" key="2">
    <source>
        <dbReference type="Proteomes" id="UP000034050"/>
    </source>
</evidence>
<evidence type="ECO:0000313" key="1">
    <source>
        <dbReference type="EMBL" id="KKS84669.1"/>
    </source>
</evidence>